<evidence type="ECO:0000313" key="2">
    <source>
        <dbReference type="Proteomes" id="UP000784294"/>
    </source>
</evidence>
<dbReference type="Proteomes" id="UP000784294">
    <property type="component" value="Unassembled WGS sequence"/>
</dbReference>
<sequence>MLSLGSGSKKGGQYGRVWDTVYARVDLHTASGLGACATAVGLNSNWPSRWRRSEGDEGTRPAAHCVVEPRLIRRD</sequence>
<comment type="caution">
    <text evidence="1">The sequence shown here is derived from an EMBL/GenBank/DDBJ whole genome shotgun (WGS) entry which is preliminary data.</text>
</comment>
<evidence type="ECO:0000313" key="1">
    <source>
        <dbReference type="EMBL" id="VEL41256.1"/>
    </source>
</evidence>
<dbReference type="AlphaFoldDB" id="A0A3S5C7Z1"/>
<proteinExistence type="predicted"/>
<gene>
    <name evidence="1" type="ORF">PXEA_LOCUS34696</name>
</gene>
<protein>
    <submittedName>
        <fullName evidence="1">Uncharacterized protein</fullName>
    </submittedName>
</protein>
<reference evidence="1" key="1">
    <citation type="submission" date="2018-11" db="EMBL/GenBank/DDBJ databases">
        <authorList>
            <consortium name="Pathogen Informatics"/>
        </authorList>
    </citation>
    <scope>NUCLEOTIDE SEQUENCE</scope>
</reference>
<name>A0A3S5C7Z1_9PLAT</name>
<keyword evidence="2" id="KW-1185">Reference proteome</keyword>
<organism evidence="1 2">
    <name type="scientific">Protopolystoma xenopodis</name>
    <dbReference type="NCBI Taxonomy" id="117903"/>
    <lineage>
        <taxon>Eukaryota</taxon>
        <taxon>Metazoa</taxon>
        <taxon>Spiralia</taxon>
        <taxon>Lophotrochozoa</taxon>
        <taxon>Platyhelminthes</taxon>
        <taxon>Monogenea</taxon>
        <taxon>Polyopisthocotylea</taxon>
        <taxon>Polystomatidea</taxon>
        <taxon>Polystomatidae</taxon>
        <taxon>Protopolystoma</taxon>
    </lineage>
</organism>
<accession>A0A3S5C7Z1</accession>
<dbReference type="EMBL" id="CAAALY010268576">
    <property type="protein sequence ID" value="VEL41256.1"/>
    <property type="molecule type" value="Genomic_DNA"/>
</dbReference>